<proteinExistence type="predicted"/>
<dbReference type="InterPro" id="IPR050205">
    <property type="entry name" value="CDPK_Ser/Thr_kinases"/>
</dbReference>
<dbReference type="PANTHER" id="PTHR24349">
    <property type="entry name" value="SERINE/THREONINE-PROTEIN KINASE"/>
    <property type="match status" value="1"/>
</dbReference>
<evidence type="ECO:0000259" key="6">
    <source>
        <dbReference type="PROSITE" id="PS50011"/>
    </source>
</evidence>
<dbReference type="Proteomes" id="UP000298030">
    <property type="component" value="Unassembled WGS sequence"/>
</dbReference>
<evidence type="ECO:0000256" key="4">
    <source>
        <dbReference type="ARBA" id="ARBA00022777"/>
    </source>
</evidence>
<dbReference type="STRING" id="71717.A0A4Y7TYB7"/>
<evidence type="ECO:0000256" key="3">
    <source>
        <dbReference type="ARBA" id="ARBA00022741"/>
    </source>
</evidence>
<dbReference type="InterPro" id="IPR000719">
    <property type="entry name" value="Prot_kinase_dom"/>
</dbReference>
<accession>A0A4Y7TYB7</accession>
<dbReference type="AlphaFoldDB" id="A0A4Y7TYB7"/>
<dbReference type="SUPFAM" id="SSF56112">
    <property type="entry name" value="Protein kinase-like (PK-like)"/>
    <property type="match status" value="1"/>
</dbReference>
<dbReference type="GO" id="GO:0005524">
    <property type="term" value="F:ATP binding"/>
    <property type="evidence" value="ECO:0007669"/>
    <property type="project" value="UniProtKB-KW"/>
</dbReference>
<keyword evidence="1" id="KW-0723">Serine/threonine-protein kinase</keyword>
<comment type="caution">
    <text evidence="7">The sequence shown here is derived from an EMBL/GenBank/DDBJ whole genome shotgun (WGS) entry which is preliminary data.</text>
</comment>
<evidence type="ECO:0000313" key="8">
    <source>
        <dbReference type="Proteomes" id="UP000298030"/>
    </source>
</evidence>
<dbReference type="GO" id="GO:0004674">
    <property type="term" value="F:protein serine/threonine kinase activity"/>
    <property type="evidence" value="ECO:0007669"/>
    <property type="project" value="UniProtKB-KW"/>
</dbReference>
<sequence length="124" mass="14183">MPADCWSAGVILYIMICGSHPFDNGSLYEPSSYWGGSTSEEEESQFCSQLETQSRLKARIVDGRLDFGYYPWHDLLEVRSLVEALLVRDPIRRLTVEGALQHQWISSELEDLKGVYRQRILNSA</sequence>
<gene>
    <name evidence="7" type="ORF">FA13DRAFT_422097</name>
</gene>
<dbReference type="Gene3D" id="1.10.510.10">
    <property type="entry name" value="Transferase(Phosphotransferase) domain 1"/>
    <property type="match status" value="1"/>
</dbReference>
<feature type="domain" description="Protein kinase" evidence="6">
    <location>
        <begin position="1"/>
        <end position="105"/>
    </location>
</feature>
<evidence type="ECO:0000256" key="1">
    <source>
        <dbReference type="ARBA" id="ARBA00022527"/>
    </source>
</evidence>
<organism evidence="7 8">
    <name type="scientific">Coprinellus micaceus</name>
    <name type="common">Glistening ink-cap mushroom</name>
    <name type="synonym">Coprinus micaceus</name>
    <dbReference type="NCBI Taxonomy" id="71717"/>
    <lineage>
        <taxon>Eukaryota</taxon>
        <taxon>Fungi</taxon>
        <taxon>Dikarya</taxon>
        <taxon>Basidiomycota</taxon>
        <taxon>Agaricomycotina</taxon>
        <taxon>Agaricomycetes</taxon>
        <taxon>Agaricomycetidae</taxon>
        <taxon>Agaricales</taxon>
        <taxon>Agaricineae</taxon>
        <taxon>Psathyrellaceae</taxon>
        <taxon>Coprinellus</taxon>
    </lineage>
</organism>
<dbReference type="InterPro" id="IPR011009">
    <property type="entry name" value="Kinase-like_dom_sf"/>
</dbReference>
<dbReference type="Pfam" id="PF00069">
    <property type="entry name" value="Pkinase"/>
    <property type="match status" value="1"/>
</dbReference>
<keyword evidence="4" id="KW-0418">Kinase</keyword>
<name>A0A4Y7TYB7_COPMI</name>
<dbReference type="OrthoDB" id="40902at2759"/>
<keyword evidence="2" id="KW-0808">Transferase</keyword>
<keyword evidence="5" id="KW-0067">ATP-binding</keyword>
<reference evidence="7 8" key="1">
    <citation type="journal article" date="2019" name="Nat. Ecol. Evol.">
        <title>Megaphylogeny resolves global patterns of mushroom evolution.</title>
        <authorList>
            <person name="Varga T."/>
            <person name="Krizsan K."/>
            <person name="Foldi C."/>
            <person name="Dima B."/>
            <person name="Sanchez-Garcia M."/>
            <person name="Sanchez-Ramirez S."/>
            <person name="Szollosi G.J."/>
            <person name="Szarkandi J.G."/>
            <person name="Papp V."/>
            <person name="Albert L."/>
            <person name="Andreopoulos W."/>
            <person name="Angelini C."/>
            <person name="Antonin V."/>
            <person name="Barry K.W."/>
            <person name="Bougher N.L."/>
            <person name="Buchanan P."/>
            <person name="Buyck B."/>
            <person name="Bense V."/>
            <person name="Catcheside P."/>
            <person name="Chovatia M."/>
            <person name="Cooper J."/>
            <person name="Damon W."/>
            <person name="Desjardin D."/>
            <person name="Finy P."/>
            <person name="Geml J."/>
            <person name="Haridas S."/>
            <person name="Hughes K."/>
            <person name="Justo A."/>
            <person name="Karasinski D."/>
            <person name="Kautmanova I."/>
            <person name="Kiss B."/>
            <person name="Kocsube S."/>
            <person name="Kotiranta H."/>
            <person name="LaButti K.M."/>
            <person name="Lechner B.E."/>
            <person name="Liimatainen K."/>
            <person name="Lipzen A."/>
            <person name="Lukacs Z."/>
            <person name="Mihaltcheva S."/>
            <person name="Morgado L.N."/>
            <person name="Niskanen T."/>
            <person name="Noordeloos M.E."/>
            <person name="Ohm R.A."/>
            <person name="Ortiz-Santana B."/>
            <person name="Ovrebo C."/>
            <person name="Racz N."/>
            <person name="Riley R."/>
            <person name="Savchenko A."/>
            <person name="Shiryaev A."/>
            <person name="Soop K."/>
            <person name="Spirin V."/>
            <person name="Szebenyi C."/>
            <person name="Tomsovsky M."/>
            <person name="Tulloss R.E."/>
            <person name="Uehling J."/>
            <person name="Grigoriev I.V."/>
            <person name="Vagvolgyi C."/>
            <person name="Papp T."/>
            <person name="Martin F.M."/>
            <person name="Miettinen O."/>
            <person name="Hibbett D.S."/>
            <person name="Nagy L.G."/>
        </authorList>
    </citation>
    <scope>NUCLEOTIDE SEQUENCE [LARGE SCALE GENOMIC DNA]</scope>
    <source>
        <strain evidence="7 8">FP101781</strain>
    </source>
</reference>
<keyword evidence="3" id="KW-0547">Nucleotide-binding</keyword>
<evidence type="ECO:0000313" key="7">
    <source>
        <dbReference type="EMBL" id="TEB38974.1"/>
    </source>
</evidence>
<evidence type="ECO:0000256" key="2">
    <source>
        <dbReference type="ARBA" id="ARBA00022679"/>
    </source>
</evidence>
<protein>
    <recommendedName>
        <fullName evidence="6">Protein kinase domain-containing protein</fullName>
    </recommendedName>
</protein>
<evidence type="ECO:0000256" key="5">
    <source>
        <dbReference type="ARBA" id="ARBA00022840"/>
    </source>
</evidence>
<keyword evidence="8" id="KW-1185">Reference proteome</keyword>
<dbReference type="EMBL" id="QPFP01000002">
    <property type="protein sequence ID" value="TEB38974.1"/>
    <property type="molecule type" value="Genomic_DNA"/>
</dbReference>
<dbReference type="PROSITE" id="PS50011">
    <property type="entry name" value="PROTEIN_KINASE_DOM"/>
    <property type="match status" value="1"/>
</dbReference>